<dbReference type="EMBL" id="MF417892">
    <property type="protein sequence ID" value="ASN69572.1"/>
    <property type="molecule type" value="Genomic_DNA"/>
</dbReference>
<proteinExistence type="predicted"/>
<evidence type="ECO:0000313" key="1">
    <source>
        <dbReference type="EMBL" id="ASN69572.1"/>
    </source>
</evidence>
<gene>
    <name evidence="1" type="ORF">2F2_51</name>
</gene>
<reference evidence="1" key="1">
    <citation type="submission" date="2017-06" db="EMBL/GenBank/DDBJ databases">
        <title>Novel phages from South African skin metaviromes.</title>
        <authorList>
            <person name="van Zyl L.J."/>
            <person name="Abrahams Y."/>
            <person name="Stander E.A."/>
            <person name="Kirby B.M."/>
            <person name="Clavaud C."/>
            <person name="Farcet C."/>
            <person name="Breton L."/>
            <person name="Trindade M.I."/>
        </authorList>
    </citation>
    <scope>NUCLEOTIDE SEQUENCE</scope>
</reference>
<organism evidence="1">
    <name type="scientific">uncultured Caudovirales phage</name>
    <dbReference type="NCBI Taxonomy" id="2100421"/>
    <lineage>
        <taxon>Viruses</taxon>
        <taxon>Duplodnaviria</taxon>
        <taxon>Heunggongvirae</taxon>
        <taxon>Uroviricota</taxon>
        <taxon>Caudoviricetes</taxon>
        <taxon>Peduoviridae</taxon>
        <taxon>Maltschvirus</taxon>
        <taxon>Maltschvirus maltsch</taxon>
    </lineage>
</organism>
<name>A0A2H4J375_9CAUD</name>
<sequence length="52" mass="6405">MKNWVKCFVHNCIVHPLMMFMPKDLAHEMHDRNADWDFGLDRYDELKLEQQK</sequence>
<accession>A0A2H4J375</accession>
<protein>
    <submittedName>
        <fullName evidence="1">Uncharacterized protein</fullName>
    </submittedName>
</protein>